<evidence type="ECO:0000256" key="1">
    <source>
        <dbReference type="SAM" id="MobiDB-lite"/>
    </source>
</evidence>
<organism evidence="2 3">
    <name type="scientific">Actinoplanes missouriensis (strain ATCC 14538 / DSM 43046 / CBS 188.64 / JCM 3121 / NBRC 102363 / NCIMB 12654 / NRRL B-3342 / UNCC 431)</name>
    <dbReference type="NCBI Taxonomy" id="512565"/>
    <lineage>
        <taxon>Bacteria</taxon>
        <taxon>Bacillati</taxon>
        <taxon>Actinomycetota</taxon>
        <taxon>Actinomycetes</taxon>
        <taxon>Micromonosporales</taxon>
        <taxon>Micromonosporaceae</taxon>
        <taxon>Actinoplanes</taxon>
    </lineage>
</organism>
<dbReference type="HOGENOM" id="CLU_2327577_0_0_11"/>
<dbReference type="Proteomes" id="UP000007882">
    <property type="component" value="Chromosome"/>
</dbReference>
<protein>
    <submittedName>
        <fullName evidence="2">Uncharacterized protein</fullName>
    </submittedName>
</protein>
<feature type="region of interest" description="Disordered" evidence="1">
    <location>
        <begin position="1"/>
        <end position="27"/>
    </location>
</feature>
<name>I0H2E1_ACTM4</name>
<dbReference type="EMBL" id="AP012319">
    <property type="protein sequence ID" value="BAL87178.1"/>
    <property type="molecule type" value="Genomic_DNA"/>
</dbReference>
<dbReference type="KEGG" id="ams:AMIS_19580"/>
<reference evidence="2 3" key="1">
    <citation type="submission" date="2012-02" db="EMBL/GenBank/DDBJ databases">
        <title>Complete genome sequence of Actinoplanes missouriensis 431 (= NBRC 102363).</title>
        <authorList>
            <person name="Ohnishi Y."/>
            <person name="Ishikawa J."/>
            <person name="Sekine M."/>
            <person name="Hosoyama A."/>
            <person name="Harada T."/>
            <person name="Narita H."/>
            <person name="Hata T."/>
            <person name="Konno Y."/>
            <person name="Tutikane K."/>
            <person name="Fujita N."/>
            <person name="Horinouchi S."/>
            <person name="Hayakawa M."/>
        </authorList>
    </citation>
    <scope>NUCLEOTIDE SEQUENCE [LARGE SCALE GENOMIC DNA]</scope>
    <source>
        <strain evidence="3">ATCC 14538 / DSM 43046 / CBS 188.64 / JCM 3121 / NBRC 102363 / NCIMB 12654 / NRRL B-3342 / UNCC 431</strain>
    </source>
</reference>
<dbReference type="STRING" id="512565.AMIS_19580"/>
<dbReference type="AlphaFoldDB" id="I0H2E1"/>
<evidence type="ECO:0000313" key="2">
    <source>
        <dbReference type="EMBL" id="BAL87178.1"/>
    </source>
</evidence>
<evidence type="ECO:0000313" key="3">
    <source>
        <dbReference type="Proteomes" id="UP000007882"/>
    </source>
</evidence>
<feature type="compositionally biased region" description="Pro residues" evidence="1">
    <location>
        <begin position="1"/>
        <end position="14"/>
    </location>
</feature>
<gene>
    <name evidence="2" type="ordered locus">AMIS_19580</name>
</gene>
<dbReference type="PATRIC" id="fig|512565.3.peg.1968"/>
<keyword evidence="3" id="KW-1185">Reference proteome</keyword>
<sequence>MTTPAPHTPAPAPTTRPAGSGATDRKGEIMSQGYIKCSCDRYEPGTDGICLDRECGHDAHQHVADVGPHEQCLAQEGDEAGCYLPFEDAEPSAKDATP</sequence>
<proteinExistence type="predicted"/>
<accession>I0H2E1</accession>